<evidence type="ECO:0000313" key="3">
    <source>
        <dbReference type="EMBL" id="CAE8613851.1"/>
    </source>
</evidence>
<keyword evidence="6" id="KW-1185">Reference proteome</keyword>
<dbReference type="InterPro" id="IPR001525">
    <property type="entry name" value="C5_MeTfrase"/>
</dbReference>
<sequence>MRNTNFNGDEVTVARKLEWRLLEPTLPPRDSIGVVAATDLAEGGVAEYLNNPDWLLKPRSEWPVRPGQACVQVVQDGWEEVAAGLWSMLQVRADEFLLWSSEDLRAMFYLFRLPKAWIPYLAFGRPAELRKDAVLPGADKAYWQAYLDNFDGVQTVKQDQLGELEGSLSEWQKAVREAYQIWGLPRNEKKTVVRSLTADTLGGGQVDGVAGLIRPRLAKVLQYLGYVLHMLNEGMVSKNGLQIGLGGLVYFAQFRRPVMSSFRFVWKHLRHISSGPKAKLPVAVQDELLLSICLLPLCCIDIRAPVSLLVTISDASESGGAVCCSTRLSEMGIKAARAPPETQRGEDEKTVACNRDSLLVVGLFDGICGLGRALEVLRVPLCAYISCEIDAKAVRVVKSRFPQVRELGDIGKVTRTKIQDFAVELPRVSLVLIAGGAPCQGVSGLNASGLGLNDPRSALHGHIGKINKTWAVVRLLDESVASRSNEDLGTYSEDAGFVPLIICAGGISRCRRPRFYWVDWSIQSGPGVRIPEGEMYHKVFLEAQLAPVNGWAASGWFPAGGGSHRFYTFSRAIPQDKPTFKPAGISKCSAKDV</sequence>
<organism evidence="4 5">
    <name type="scientific">Polarella glacialis</name>
    <name type="common">Dinoflagellate</name>
    <dbReference type="NCBI Taxonomy" id="89957"/>
    <lineage>
        <taxon>Eukaryota</taxon>
        <taxon>Sar</taxon>
        <taxon>Alveolata</taxon>
        <taxon>Dinophyceae</taxon>
        <taxon>Suessiales</taxon>
        <taxon>Suessiaceae</taxon>
        <taxon>Polarella</taxon>
    </lineage>
</organism>
<evidence type="ECO:0008006" key="7">
    <source>
        <dbReference type="Google" id="ProtNLM"/>
    </source>
</evidence>
<evidence type="ECO:0000256" key="1">
    <source>
        <dbReference type="ARBA" id="ARBA00022603"/>
    </source>
</evidence>
<dbReference type="GO" id="GO:0032259">
    <property type="term" value="P:methylation"/>
    <property type="evidence" value="ECO:0007669"/>
    <property type="project" value="UniProtKB-KW"/>
</dbReference>
<evidence type="ECO:0000313" key="6">
    <source>
        <dbReference type="Proteomes" id="UP000654075"/>
    </source>
</evidence>
<reference evidence="4" key="1">
    <citation type="submission" date="2021-02" db="EMBL/GenBank/DDBJ databases">
        <authorList>
            <person name="Dougan E. K."/>
            <person name="Rhodes N."/>
            <person name="Thang M."/>
            <person name="Chan C."/>
        </authorList>
    </citation>
    <scope>NUCLEOTIDE SEQUENCE</scope>
</reference>
<dbReference type="Proteomes" id="UP000626109">
    <property type="component" value="Unassembled WGS sequence"/>
</dbReference>
<dbReference type="EMBL" id="CAJNNV010025320">
    <property type="protein sequence ID" value="CAE8613851.1"/>
    <property type="molecule type" value="Genomic_DNA"/>
</dbReference>
<name>A0A813KUF9_POLGL</name>
<keyword evidence="1" id="KW-0489">Methyltransferase</keyword>
<dbReference type="OrthoDB" id="641149at2759"/>
<comment type="caution">
    <text evidence="4">The sequence shown here is derived from an EMBL/GenBank/DDBJ whole genome shotgun (WGS) entry which is preliminary data.</text>
</comment>
<protein>
    <recommendedName>
        <fullName evidence="7">DNA (cytosine-5-)-methyltransferase</fullName>
    </recommendedName>
</protein>
<evidence type="ECO:0000313" key="5">
    <source>
        <dbReference type="Proteomes" id="UP000626109"/>
    </source>
</evidence>
<evidence type="ECO:0000256" key="2">
    <source>
        <dbReference type="ARBA" id="ARBA00022679"/>
    </source>
</evidence>
<keyword evidence="2" id="KW-0808">Transferase</keyword>
<dbReference type="Proteomes" id="UP000654075">
    <property type="component" value="Unassembled WGS sequence"/>
</dbReference>
<dbReference type="Gene3D" id="3.40.50.150">
    <property type="entry name" value="Vaccinia Virus protein VP39"/>
    <property type="match status" value="1"/>
</dbReference>
<dbReference type="InterPro" id="IPR029063">
    <property type="entry name" value="SAM-dependent_MTases_sf"/>
</dbReference>
<gene>
    <name evidence="3" type="ORF">PGLA1383_LOCUS31593</name>
    <name evidence="4" type="ORF">PGLA2088_LOCUS36853</name>
</gene>
<accession>A0A813KUF9</accession>
<dbReference type="GO" id="GO:0008168">
    <property type="term" value="F:methyltransferase activity"/>
    <property type="evidence" value="ECO:0007669"/>
    <property type="project" value="UniProtKB-KW"/>
</dbReference>
<dbReference type="AlphaFoldDB" id="A0A813KUF9"/>
<proteinExistence type="predicted"/>
<evidence type="ECO:0000313" key="4">
    <source>
        <dbReference type="EMBL" id="CAE8712121.1"/>
    </source>
</evidence>
<dbReference type="EMBL" id="CAJNNW010032270">
    <property type="protein sequence ID" value="CAE8712121.1"/>
    <property type="molecule type" value="Genomic_DNA"/>
</dbReference>
<dbReference type="SUPFAM" id="SSF53335">
    <property type="entry name" value="S-adenosyl-L-methionine-dependent methyltransferases"/>
    <property type="match status" value="1"/>
</dbReference>
<dbReference type="Pfam" id="PF00145">
    <property type="entry name" value="DNA_methylase"/>
    <property type="match status" value="1"/>
</dbReference>